<dbReference type="RefSeq" id="WP_190572512.1">
    <property type="nucleotide sequence ID" value="NZ_JACJQL010000104.1"/>
</dbReference>
<sequence length="45" mass="5369">MNTEQDRKQPKDTKDSQGVFNKIRGIFQKIFGKKKKEQNSIYPLR</sequence>
<reference evidence="1 2" key="1">
    <citation type="journal article" date="2020" name="ISME J.">
        <title>Comparative genomics reveals insights into cyanobacterial evolution and habitat adaptation.</title>
        <authorList>
            <person name="Chen M.Y."/>
            <person name="Teng W.K."/>
            <person name="Zhao L."/>
            <person name="Hu C.X."/>
            <person name="Zhou Y.K."/>
            <person name="Han B.P."/>
            <person name="Song L.R."/>
            <person name="Shu W.S."/>
        </authorList>
    </citation>
    <scope>NUCLEOTIDE SEQUENCE [LARGE SCALE GENOMIC DNA]</scope>
    <source>
        <strain evidence="1 2">FACHB-3921</strain>
    </source>
</reference>
<gene>
    <name evidence="1" type="ORF">H6G14_30530</name>
</gene>
<protein>
    <submittedName>
        <fullName evidence="1">Uncharacterized protein</fullName>
    </submittedName>
</protein>
<dbReference type="EMBL" id="JACJQL010000104">
    <property type="protein sequence ID" value="MBD2255545.1"/>
    <property type="molecule type" value="Genomic_DNA"/>
</dbReference>
<comment type="caution">
    <text evidence="1">The sequence shown here is derived from an EMBL/GenBank/DDBJ whole genome shotgun (WGS) entry which is preliminary data.</text>
</comment>
<evidence type="ECO:0000313" key="2">
    <source>
        <dbReference type="Proteomes" id="UP000621307"/>
    </source>
</evidence>
<evidence type="ECO:0000313" key="1">
    <source>
        <dbReference type="EMBL" id="MBD2255545.1"/>
    </source>
</evidence>
<name>A0ABR8BP46_9NOSO</name>
<accession>A0ABR8BP46</accession>
<organism evidence="1 2">
    <name type="scientific">Nostoc parmelioides FACHB-3921</name>
    <dbReference type="NCBI Taxonomy" id="2692909"/>
    <lineage>
        <taxon>Bacteria</taxon>
        <taxon>Bacillati</taxon>
        <taxon>Cyanobacteriota</taxon>
        <taxon>Cyanophyceae</taxon>
        <taxon>Nostocales</taxon>
        <taxon>Nostocaceae</taxon>
        <taxon>Nostoc</taxon>
    </lineage>
</organism>
<dbReference type="Proteomes" id="UP000621307">
    <property type="component" value="Unassembled WGS sequence"/>
</dbReference>
<proteinExistence type="predicted"/>
<keyword evidence="2" id="KW-1185">Reference proteome</keyword>